<evidence type="ECO:0000313" key="2">
    <source>
        <dbReference type="EMBL" id="MQY12471.1"/>
    </source>
</evidence>
<gene>
    <name evidence="2" type="ORF">SRB5_26050</name>
</gene>
<organism evidence="2 3">
    <name type="scientific">Streptomyces smaragdinus</name>
    <dbReference type="NCBI Taxonomy" id="2585196"/>
    <lineage>
        <taxon>Bacteria</taxon>
        <taxon>Bacillati</taxon>
        <taxon>Actinomycetota</taxon>
        <taxon>Actinomycetes</taxon>
        <taxon>Kitasatosporales</taxon>
        <taxon>Streptomycetaceae</taxon>
        <taxon>Streptomyces</taxon>
    </lineage>
</organism>
<evidence type="ECO:0000259" key="1">
    <source>
        <dbReference type="Pfam" id="PF18431"/>
    </source>
</evidence>
<dbReference type="Pfam" id="PF18431">
    <property type="entry name" value="RNAse_A_bac"/>
    <property type="match status" value="1"/>
</dbReference>
<feature type="domain" description="Bacterial CdiA-CT RNAse A" evidence="1">
    <location>
        <begin position="5"/>
        <end position="96"/>
    </location>
</feature>
<dbReference type="AlphaFoldDB" id="A0A7K0CG75"/>
<comment type="caution">
    <text evidence="2">The sequence shown here is derived from an EMBL/GenBank/DDBJ whole genome shotgun (WGS) entry which is preliminary data.</text>
</comment>
<accession>A0A7K0CG75</accession>
<keyword evidence="3" id="KW-1185">Reference proteome</keyword>
<dbReference type="RefSeq" id="WP_323377847.1">
    <property type="nucleotide sequence ID" value="NZ_WEGJ01000007.1"/>
</dbReference>
<reference evidence="2 3" key="1">
    <citation type="submission" date="2019-10" db="EMBL/GenBank/DDBJ databases">
        <title>Streptomyces smaragdinus sp. nov. and Streptomyces fabii sp. nov., isolated from the gut of fungus growing-termite Macrotermes natalensis.</title>
        <authorList>
            <person name="Schwitalla J."/>
            <person name="Benndorf R."/>
            <person name="Martin K."/>
            <person name="De Beer W."/>
            <person name="Kaster A.-K."/>
            <person name="Vollmers J."/>
            <person name="Poulsen M."/>
            <person name="Beemelmanns C."/>
        </authorList>
    </citation>
    <scope>NUCLEOTIDE SEQUENCE [LARGE SCALE GENOMIC DNA]</scope>
    <source>
        <strain evidence="2 3">RB5</strain>
    </source>
</reference>
<sequence length="99" mass="11129">MRTRTAAYPNRETAQWATQHVITRNEPAIDRWLARSTRARLTIEAVWPSRDEPVGRVLLQAMALAGRGAVDVRAARVVLRREPASAHGFVVHATFPVYL</sequence>
<dbReference type="EMBL" id="WEGJ01000007">
    <property type="protein sequence ID" value="MQY12471.1"/>
    <property type="molecule type" value="Genomic_DNA"/>
</dbReference>
<evidence type="ECO:0000313" key="3">
    <source>
        <dbReference type="Proteomes" id="UP000466345"/>
    </source>
</evidence>
<dbReference type="InterPro" id="IPR041436">
    <property type="entry name" value="RNAse_A_bac"/>
</dbReference>
<proteinExistence type="predicted"/>
<name>A0A7K0CG75_9ACTN</name>
<dbReference type="Proteomes" id="UP000466345">
    <property type="component" value="Unassembled WGS sequence"/>
</dbReference>
<protein>
    <recommendedName>
        <fullName evidence="1">Bacterial CdiA-CT RNAse A domain-containing protein</fullName>
    </recommendedName>
</protein>